<evidence type="ECO:0000256" key="2">
    <source>
        <dbReference type="ARBA" id="ARBA00022490"/>
    </source>
</evidence>
<comment type="pathway">
    <text evidence="9">Metabolic intermediate biosynthesis; acetyl-CoA biosynthesis; acetyl-CoA from acetate: step 1/2.</text>
</comment>
<comment type="subunit">
    <text evidence="9">Homodimer.</text>
</comment>
<evidence type="ECO:0000256" key="3">
    <source>
        <dbReference type="ARBA" id="ARBA00022679"/>
    </source>
</evidence>
<feature type="site" description="Transition state stabilizer" evidence="9">
    <location>
        <position position="176"/>
    </location>
</feature>
<dbReference type="PANTHER" id="PTHR21060:SF21">
    <property type="entry name" value="ACETATE KINASE"/>
    <property type="match status" value="1"/>
</dbReference>
<comment type="similarity">
    <text evidence="1 9 10">Belongs to the acetokinase family.</text>
</comment>
<comment type="cofactor">
    <cofactor evidence="9">
        <name>Mg(2+)</name>
        <dbReference type="ChEBI" id="CHEBI:18420"/>
    </cofactor>
    <cofactor evidence="9">
        <name>Mn(2+)</name>
        <dbReference type="ChEBI" id="CHEBI:29035"/>
    </cofactor>
    <text evidence="9">Mg(2+). Can also accept Mn(2+).</text>
</comment>
<dbReference type="HAMAP" id="MF_00020">
    <property type="entry name" value="Acetate_kinase"/>
    <property type="match status" value="1"/>
</dbReference>
<dbReference type="InterPro" id="IPR004372">
    <property type="entry name" value="Ac/propionate_kinase"/>
</dbReference>
<feature type="binding site" evidence="9">
    <location>
        <position position="88"/>
    </location>
    <ligand>
        <name>substrate</name>
    </ligand>
</feature>
<keyword evidence="12" id="KW-1185">Reference proteome</keyword>
<dbReference type="EMBL" id="JAUSVV010000007">
    <property type="protein sequence ID" value="MDQ0443689.1"/>
    <property type="molecule type" value="Genomic_DNA"/>
</dbReference>
<evidence type="ECO:0000256" key="7">
    <source>
        <dbReference type="ARBA" id="ARBA00022840"/>
    </source>
</evidence>
<comment type="caution">
    <text evidence="11">The sequence shown here is derived from an EMBL/GenBank/DDBJ whole genome shotgun (WGS) entry which is preliminary data.</text>
</comment>
<keyword evidence="3 9" id="KW-0808">Transferase</keyword>
<feature type="binding site" evidence="9">
    <location>
        <begin position="278"/>
        <end position="280"/>
    </location>
    <ligand>
        <name>ATP</name>
        <dbReference type="ChEBI" id="CHEBI:30616"/>
    </ligand>
</feature>
<dbReference type="Pfam" id="PF00871">
    <property type="entry name" value="Acetate_kinase"/>
    <property type="match status" value="1"/>
</dbReference>
<feature type="active site" description="Proton donor/acceptor" evidence="9">
    <location>
        <position position="145"/>
    </location>
</feature>
<dbReference type="InterPro" id="IPR043129">
    <property type="entry name" value="ATPase_NBD"/>
</dbReference>
<organism evidence="11 12">
    <name type="scientific">Methylobacterium persicinum</name>
    <dbReference type="NCBI Taxonomy" id="374426"/>
    <lineage>
        <taxon>Bacteria</taxon>
        <taxon>Pseudomonadati</taxon>
        <taxon>Pseudomonadota</taxon>
        <taxon>Alphaproteobacteria</taxon>
        <taxon>Hyphomicrobiales</taxon>
        <taxon>Methylobacteriaceae</taxon>
        <taxon>Methylobacterium</taxon>
    </lineage>
</organism>
<name>A0ABU0HMY7_9HYPH</name>
<comment type="subcellular location">
    <subcellularLocation>
        <location evidence="9">Cytoplasm</location>
    </subcellularLocation>
</comment>
<dbReference type="SUPFAM" id="SSF53067">
    <property type="entry name" value="Actin-like ATPase domain"/>
    <property type="match status" value="2"/>
</dbReference>
<protein>
    <recommendedName>
        <fullName evidence="9">Acetate kinase</fullName>
        <ecNumber evidence="9">2.7.2.1</ecNumber>
    </recommendedName>
    <alternativeName>
        <fullName evidence="9">Acetokinase</fullName>
    </alternativeName>
</protein>
<proteinExistence type="inferred from homology"/>
<keyword evidence="2 9" id="KW-0963">Cytoplasm</keyword>
<dbReference type="Gene3D" id="3.30.420.40">
    <property type="match status" value="2"/>
</dbReference>
<evidence type="ECO:0000256" key="6">
    <source>
        <dbReference type="ARBA" id="ARBA00022777"/>
    </source>
</evidence>
<evidence type="ECO:0000313" key="12">
    <source>
        <dbReference type="Proteomes" id="UP001236369"/>
    </source>
</evidence>
<keyword evidence="4 9" id="KW-0479">Metal-binding</keyword>
<feature type="binding site" evidence="9">
    <location>
        <position position="9"/>
    </location>
    <ligand>
        <name>Mg(2+)</name>
        <dbReference type="ChEBI" id="CHEBI:18420"/>
    </ligand>
</feature>
<feature type="binding site" evidence="9">
    <location>
        <begin position="203"/>
        <end position="207"/>
    </location>
    <ligand>
        <name>ATP</name>
        <dbReference type="ChEBI" id="CHEBI:30616"/>
    </ligand>
</feature>
<evidence type="ECO:0000256" key="4">
    <source>
        <dbReference type="ARBA" id="ARBA00022723"/>
    </source>
</evidence>
<dbReference type="Proteomes" id="UP001236369">
    <property type="component" value="Unassembled WGS sequence"/>
</dbReference>
<dbReference type="EC" id="2.7.2.1" evidence="9"/>
<evidence type="ECO:0000256" key="5">
    <source>
        <dbReference type="ARBA" id="ARBA00022741"/>
    </source>
</evidence>
<dbReference type="GO" id="GO:0008776">
    <property type="term" value="F:acetate kinase activity"/>
    <property type="evidence" value="ECO:0007669"/>
    <property type="project" value="UniProtKB-EC"/>
</dbReference>
<keyword evidence="7 9" id="KW-0067">ATP-binding</keyword>
<gene>
    <name evidence="9" type="primary">ackA</name>
    <name evidence="11" type="ORF">QO016_003194</name>
</gene>
<evidence type="ECO:0000256" key="9">
    <source>
        <dbReference type="HAMAP-Rule" id="MF_00020"/>
    </source>
</evidence>
<feature type="binding site" evidence="9">
    <location>
        <begin position="323"/>
        <end position="327"/>
    </location>
    <ligand>
        <name>ATP</name>
        <dbReference type="ChEBI" id="CHEBI:30616"/>
    </ligand>
</feature>
<dbReference type="PIRSF" id="PIRSF000722">
    <property type="entry name" value="Acetate_prop_kin"/>
    <property type="match status" value="1"/>
</dbReference>
<dbReference type="PANTHER" id="PTHR21060">
    <property type="entry name" value="ACETATE KINASE"/>
    <property type="match status" value="1"/>
</dbReference>
<reference evidence="11 12" key="1">
    <citation type="submission" date="2023-07" db="EMBL/GenBank/DDBJ databases">
        <title>Genomic Encyclopedia of Type Strains, Phase IV (KMG-IV): sequencing the most valuable type-strain genomes for metagenomic binning, comparative biology and taxonomic classification.</title>
        <authorList>
            <person name="Goeker M."/>
        </authorList>
    </citation>
    <scope>NUCLEOTIDE SEQUENCE [LARGE SCALE GENOMIC DNA]</scope>
    <source>
        <strain evidence="11 12">DSM 19562</strain>
    </source>
</reference>
<accession>A0ABU0HMY7</accession>
<evidence type="ECO:0000256" key="10">
    <source>
        <dbReference type="RuleBase" id="RU003835"/>
    </source>
</evidence>
<sequence length="401" mass="41153">MIPTLLVLNAGSSSLKFALYEAGSLRSLCRGGVSGIGGDARVTVAGPEARVIEAAPAKPHADHEAAVGWLIAALSRAPRLSLRAAGHRVVHGGPDFAAPIRLDGAVLAALDRLTPLAPAHQPHNLGAIRAVARAWPGLPQIACFDTAFHRTQDRLAQILPIPHALTEEGILRYGFHGLSYEHVAASLPRIDAERADGRVIVAHLGHGASLCALKDRRSVATTMGFTALDGLMMGTRSGAVDPGLVLHLIRERGLAPDAVADLLNARSGLLGVSGISDDVRVLQASDDPRAEEALALFAYRAVREAGSLMAALGGLDALVFTAGIGENAPAIRAAICDGLAWAGIALDGARNAAGKGRISRDGSGVAVHVVPADEEGPIARATDRLVAGSGPVPGPGCFSTG</sequence>
<feature type="binding site" evidence="9">
    <location>
        <position position="16"/>
    </location>
    <ligand>
        <name>ATP</name>
        <dbReference type="ChEBI" id="CHEBI:30616"/>
    </ligand>
</feature>
<comment type="catalytic activity">
    <reaction evidence="9">
        <text>acetate + ATP = acetyl phosphate + ADP</text>
        <dbReference type="Rhea" id="RHEA:11352"/>
        <dbReference type="ChEBI" id="CHEBI:22191"/>
        <dbReference type="ChEBI" id="CHEBI:30089"/>
        <dbReference type="ChEBI" id="CHEBI:30616"/>
        <dbReference type="ChEBI" id="CHEBI:456216"/>
        <dbReference type="EC" id="2.7.2.1"/>
    </reaction>
</comment>
<dbReference type="PROSITE" id="PS01075">
    <property type="entry name" value="ACETATE_KINASE_1"/>
    <property type="match status" value="1"/>
</dbReference>
<evidence type="ECO:0000256" key="1">
    <source>
        <dbReference type="ARBA" id="ARBA00008748"/>
    </source>
</evidence>
<dbReference type="InterPro" id="IPR000890">
    <property type="entry name" value="Aliphatic_acid_kin_short-chain"/>
</dbReference>
<dbReference type="InterPro" id="IPR023865">
    <property type="entry name" value="Aliphatic_acid_kinase_CS"/>
</dbReference>
<feature type="site" description="Transition state stabilizer" evidence="9">
    <location>
        <position position="236"/>
    </location>
</feature>
<keyword evidence="6 9" id="KW-0418">Kinase</keyword>
<dbReference type="PRINTS" id="PR00471">
    <property type="entry name" value="ACETATEKNASE"/>
</dbReference>
<dbReference type="NCBIfam" id="TIGR00016">
    <property type="entry name" value="ackA"/>
    <property type="match status" value="1"/>
</dbReference>
<keyword evidence="8 9" id="KW-0460">Magnesium</keyword>
<keyword evidence="5 9" id="KW-0547">Nucleotide-binding</keyword>
<feature type="binding site" evidence="9">
    <location>
        <position position="374"/>
    </location>
    <ligand>
        <name>Mg(2+)</name>
        <dbReference type="ChEBI" id="CHEBI:18420"/>
    </ligand>
</feature>
<evidence type="ECO:0000256" key="8">
    <source>
        <dbReference type="ARBA" id="ARBA00022842"/>
    </source>
</evidence>
<dbReference type="RefSeq" id="WP_238252538.1">
    <property type="nucleotide sequence ID" value="NZ_BPQX01000055.1"/>
</dbReference>
<comment type="function">
    <text evidence="9">Catalyzes the formation of acetyl phosphate from acetate and ATP. Can also catalyze the reverse reaction.</text>
</comment>
<evidence type="ECO:0000313" key="11">
    <source>
        <dbReference type="EMBL" id="MDQ0443689.1"/>
    </source>
</evidence>